<dbReference type="AlphaFoldDB" id="A0A0F3INW6"/>
<reference evidence="7 8" key="1">
    <citation type="submission" date="2015-03" db="EMBL/GenBank/DDBJ databases">
        <title>Draft genome sequence of Elstera litoralis.</title>
        <authorList>
            <person name="Rahalkar M.C."/>
            <person name="Dhakephalkar P.K."/>
            <person name="Pore S.D."/>
            <person name="Arora P."/>
            <person name="Kapse N.G."/>
            <person name="Pandit P.S."/>
        </authorList>
    </citation>
    <scope>NUCLEOTIDE SEQUENCE [LARGE SCALE GENOMIC DNA]</scope>
    <source>
        <strain evidence="7 8">Dia-1</strain>
    </source>
</reference>
<dbReference type="Proteomes" id="UP000033774">
    <property type="component" value="Unassembled WGS sequence"/>
</dbReference>
<evidence type="ECO:0000313" key="7">
    <source>
        <dbReference type="EMBL" id="KJV08228.1"/>
    </source>
</evidence>
<evidence type="ECO:0000256" key="6">
    <source>
        <dbReference type="SAM" id="Phobius"/>
    </source>
</evidence>
<dbReference type="SUPFAM" id="SSF111369">
    <property type="entry name" value="HlyD-like secretion proteins"/>
    <property type="match status" value="1"/>
</dbReference>
<sequence>MDLGVHIVRAPQWILLATMLSLVAAAVGFSFLIPVPFKVEARGILITAEGVKDIESVAGGRVTAFFFVERGSLVRQGQRVAQIEQPDLVQQMEAAQADLDNLRSRQQRVIDFQRQNRTDINAQLTQKRRELENSIESSKKQVDWLAKALTGYEELASKGFASQQKLFETQVKLN</sequence>
<evidence type="ECO:0000256" key="5">
    <source>
        <dbReference type="SAM" id="Coils"/>
    </source>
</evidence>
<evidence type="ECO:0000256" key="2">
    <source>
        <dbReference type="ARBA" id="ARBA00022692"/>
    </source>
</evidence>
<evidence type="ECO:0008006" key="9">
    <source>
        <dbReference type="Google" id="ProtNLM"/>
    </source>
</evidence>
<comment type="caution">
    <text evidence="7">The sequence shown here is derived from an EMBL/GenBank/DDBJ whole genome shotgun (WGS) entry which is preliminary data.</text>
</comment>
<dbReference type="GO" id="GO:0016020">
    <property type="term" value="C:membrane"/>
    <property type="evidence" value="ECO:0007669"/>
    <property type="project" value="UniProtKB-SubCell"/>
</dbReference>
<keyword evidence="3 6" id="KW-1133">Transmembrane helix</keyword>
<dbReference type="PANTHER" id="PTHR30386:SF26">
    <property type="entry name" value="TRANSPORT PROTEIN COMB"/>
    <property type="match status" value="1"/>
</dbReference>
<feature type="coiled-coil region" evidence="5">
    <location>
        <begin position="85"/>
        <end position="141"/>
    </location>
</feature>
<dbReference type="PATRIC" id="fig|552518.3.peg.4116"/>
<evidence type="ECO:0000256" key="4">
    <source>
        <dbReference type="ARBA" id="ARBA00023136"/>
    </source>
</evidence>
<keyword evidence="2 6" id="KW-0812">Transmembrane</keyword>
<accession>A0A0F3INW6</accession>
<proteinExistence type="predicted"/>
<dbReference type="EMBL" id="LAJY01000704">
    <property type="protein sequence ID" value="KJV08228.1"/>
    <property type="molecule type" value="Genomic_DNA"/>
</dbReference>
<feature type="non-terminal residue" evidence="7">
    <location>
        <position position="174"/>
    </location>
</feature>
<protein>
    <recommendedName>
        <fullName evidence="9">Membrane fusion protein biotin-lipoyl like domain-containing protein</fullName>
    </recommendedName>
</protein>
<dbReference type="PANTHER" id="PTHR30386">
    <property type="entry name" value="MEMBRANE FUSION SUBUNIT OF EMRAB-TOLC MULTIDRUG EFFLUX PUMP"/>
    <property type="match status" value="1"/>
</dbReference>
<evidence type="ECO:0000256" key="1">
    <source>
        <dbReference type="ARBA" id="ARBA00004167"/>
    </source>
</evidence>
<keyword evidence="4 6" id="KW-0472">Membrane</keyword>
<keyword evidence="5" id="KW-0175">Coiled coil</keyword>
<feature type="transmembrane region" description="Helical" evidence="6">
    <location>
        <begin position="12"/>
        <end position="33"/>
    </location>
</feature>
<comment type="subcellular location">
    <subcellularLocation>
        <location evidence="1">Membrane</location>
        <topology evidence="1">Single-pass membrane protein</topology>
    </subcellularLocation>
</comment>
<dbReference type="InterPro" id="IPR050739">
    <property type="entry name" value="MFP"/>
</dbReference>
<gene>
    <name evidence="7" type="ORF">VZ95_19120</name>
</gene>
<organism evidence="7 8">
    <name type="scientific">Elstera litoralis</name>
    <dbReference type="NCBI Taxonomy" id="552518"/>
    <lineage>
        <taxon>Bacteria</taxon>
        <taxon>Pseudomonadati</taxon>
        <taxon>Pseudomonadota</taxon>
        <taxon>Alphaproteobacteria</taxon>
        <taxon>Rhodospirillales</taxon>
        <taxon>Rhodospirillaceae</taxon>
        <taxon>Elstera</taxon>
    </lineage>
</organism>
<name>A0A0F3INW6_9PROT</name>
<evidence type="ECO:0000256" key="3">
    <source>
        <dbReference type="ARBA" id="ARBA00022989"/>
    </source>
</evidence>
<evidence type="ECO:0000313" key="8">
    <source>
        <dbReference type="Proteomes" id="UP000033774"/>
    </source>
</evidence>
<keyword evidence="8" id="KW-1185">Reference proteome</keyword>